<evidence type="ECO:0000256" key="10">
    <source>
        <dbReference type="SAM" id="MobiDB-lite"/>
    </source>
</evidence>
<dbReference type="GO" id="GO:0003774">
    <property type="term" value="F:cytoskeletal motor activity"/>
    <property type="evidence" value="ECO:0007669"/>
    <property type="project" value="InterPro"/>
</dbReference>
<dbReference type="GO" id="GO:0005886">
    <property type="term" value="C:plasma membrane"/>
    <property type="evidence" value="ECO:0007669"/>
    <property type="project" value="UniProtKB-SubCell"/>
</dbReference>
<evidence type="ECO:0000256" key="4">
    <source>
        <dbReference type="ARBA" id="ARBA00022475"/>
    </source>
</evidence>
<feature type="transmembrane region" description="Helical" evidence="11">
    <location>
        <begin position="25"/>
        <end position="45"/>
    </location>
</feature>
<comment type="function">
    <text evidence="9">The M ring may be actively involved in energy transduction.</text>
</comment>
<keyword evidence="8 9" id="KW-0975">Bacterial flagellum</keyword>
<keyword evidence="5 11" id="KW-0812">Transmembrane</keyword>
<name>A0A316A4I7_9ACTN</name>
<dbReference type="RefSeq" id="WP_109775290.1">
    <property type="nucleotide sequence ID" value="NZ_QGDQ01000019.1"/>
</dbReference>
<feature type="transmembrane region" description="Helical" evidence="11">
    <location>
        <begin position="431"/>
        <end position="452"/>
    </location>
</feature>
<evidence type="ECO:0000259" key="13">
    <source>
        <dbReference type="Pfam" id="PF08345"/>
    </source>
</evidence>
<feature type="domain" description="Flagellar M-ring N-terminal" evidence="12">
    <location>
        <begin position="46"/>
        <end position="219"/>
    </location>
</feature>
<reference evidence="14 15" key="1">
    <citation type="submission" date="2018-03" db="EMBL/GenBank/DDBJ databases">
        <title>Genomic Encyclopedia of Archaeal and Bacterial Type Strains, Phase II (KMG-II): from individual species to whole genera.</title>
        <authorList>
            <person name="Goeker M."/>
        </authorList>
    </citation>
    <scope>NUCLEOTIDE SEQUENCE [LARGE SCALE GENOMIC DNA]</scope>
    <source>
        <strain evidence="14 15">DSM 44889</strain>
    </source>
</reference>
<dbReference type="Gene3D" id="3.30.300.30">
    <property type="match status" value="1"/>
</dbReference>
<comment type="subcellular location">
    <subcellularLocation>
        <location evidence="1 9">Bacterial flagellum basal body</location>
    </subcellularLocation>
    <subcellularLocation>
        <location evidence="2">Cell membrane</location>
        <topology evidence="2">Multi-pass membrane protein</topology>
    </subcellularLocation>
</comment>
<dbReference type="InterPro" id="IPR043427">
    <property type="entry name" value="YscJ/FliF"/>
</dbReference>
<evidence type="ECO:0000256" key="8">
    <source>
        <dbReference type="ARBA" id="ARBA00023143"/>
    </source>
</evidence>
<evidence type="ECO:0000259" key="12">
    <source>
        <dbReference type="Pfam" id="PF01514"/>
    </source>
</evidence>
<dbReference type="NCBIfam" id="TIGR00206">
    <property type="entry name" value="fliF"/>
    <property type="match status" value="1"/>
</dbReference>
<dbReference type="PANTHER" id="PTHR30046">
    <property type="entry name" value="FLAGELLAR M-RING PROTEIN"/>
    <property type="match status" value="1"/>
</dbReference>
<feature type="region of interest" description="Disordered" evidence="10">
    <location>
        <begin position="279"/>
        <end position="352"/>
    </location>
</feature>
<keyword evidence="14" id="KW-0969">Cilium</keyword>
<dbReference type="EMBL" id="QGDQ01000019">
    <property type="protein sequence ID" value="PWJ52595.1"/>
    <property type="molecule type" value="Genomic_DNA"/>
</dbReference>
<dbReference type="Pfam" id="PF08345">
    <property type="entry name" value="YscJ_FliF_C"/>
    <property type="match status" value="1"/>
</dbReference>
<keyword evidence="7 11" id="KW-0472">Membrane</keyword>
<keyword evidence="14" id="KW-0966">Cell projection</keyword>
<sequence>MPPQLLDRFKSAGTSISAMSLGQKVIAVIGIAVLVLGATAFGKWVSTPNLVPLASNLSGEDGTAITAILDQDGVKYDVVDGGRTIMVPQENKDAELLKLAGAGLPSSKDSSSLFASSNFTQSQFMEKANFQRAMEKDLAQTIQGIDGVRTAVVHIAVPEDTVFTDEKGKTTASVLVDTTPGKTLTDEQIQVILNLVASSVPNLDPTEITVSDSTGRLLSAAGQGLTGSGSTDARTQQYEKDKAAAIQGVLDKVLGPGKAIASVSAELNFDTTNEVEENFSYPKDIPPLSETKQTEKYTGTNGQTGGALGNNGVLGLDGTTTNPGGAGAGTGYEKDSSTVNNPIDKKTTTRQLAPGSVKRQSIAVVVDEAAAKNMTAPQLQETIANAAGVQDARGDTLSVTQATFDTSVAQSAAADLKAAEAEEAKAAQFKLISQGAIALLVLIGLIVIFIAMRRAAKRRPARETLDLGELERLYPAGPVVGPDGMALPAAGGPQLTPATPDPAALRRAEVGELVDQQPAEVADLLRGWLADSRKA</sequence>
<feature type="domain" description="Flagellar M-ring C-terminal" evidence="13">
    <location>
        <begin position="250"/>
        <end position="404"/>
    </location>
</feature>
<organism evidence="14 15">
    <name type="scientific">Quadrisphaera granulorum</name>
    <dbReference type="NCBI Taxonomy" id="317664"/>
    <lineage>
        <taxon>Bacteria</taxon>
        <taxon>Bacillati</taxon>
        <taxon>Actinomycetota</taxon>
        <taxon>Actinomycetes</taxon>
        <taxon>Kineosporiales</taxon>
        <taxon>Kineosporiaceae</taxon>
        <taxon>Quadrisphaera</taxon>
    </lineage>
</organism>
<protein>
    <recommendedName>
        <fullName evidence="9">Flagellar M-ring protein</fullName>
    </recommendedName>
</protein>
<dbReference type="PANTHER" id="PTHR30046:SF0">
    <property type="entry name" value="FLAGELLAR M-RING PROTEIN"/>
    <property type="match status" value="1"/>
</dbReference>
<dbReference type="Proteomes" id="UP000245469">
    <property type="component" value="Unassembled WGS sequence"/>
</dbReference>
<dbReference type="InterPro" id="IPR045851">
    <property type="entry name" value="AMP-bd_C_sf"/>
</dbReference>
<dbReference type="PIRSF" id="PIRSF004862">
    <property type="entry name" value="FliF"/>
    <property type="match status" value="1"/>
</dbReference>
<evidence type="ECO:0000256" key="2">
    <source>
        <dbReference type="ARBA" id="ARBA00004651"/>
    </source>
</evidence>
<feature type="compositionally biased region" description="Low complexity" evidence="10">
    <location>
        <begin position="310"/>
        <end position="323"/>
    </location>
</feature>
<dbReference type="GO" id="GO:0071973">
    <property type="term" value="P:bacterial-type flagellum-dependent cell motility"/>
    <property type="evidence" value="ECO:0007669"/>
    <property type="project" value="InterPro"/>
</dbReference>
<evidence type="ECO:0000256" key="5">
    <source>
        <dbReference type="ARBA" id="ARBA00022692"/>
    </source>
</evidence>
<evidence type="ECO:0000256" key="11">
    <source>
        <dbReference type="SAM" id="Phobius"/>
    </source>
</evidence>
<comment type="caution">
    <text evidence="14">The sequence shown here is derived from an EMBL/GenBank/DDBJ whole genome shotgun (WGS) entry which is preliminary data.</text>
</comment>
<dbReference type="AlphaFoldDB" id="A0A316A4I7"/>
<dbReference type="InterPro" id="IPR013556">
    <property type="entry name" value="Flag_M-ring_C"/>
</dbReference>
<proteinExistence type="inferred from homology"/>
<keyword evidence="14" id="KW-0282">Flagellum</keyword>
<evidence type="ECO:0000256" key="3">
    <source>
        <dbReference type="ARBA" id="ARBA00007971"/>
    </source>
</evidence>
<evidence type="ECO:0000313" key="14">
    <source>
        <dbReference type="EMBL" id="PWJ52595.1"/>
    </source>
</evidence>
<evidence type="ECO:0000256" key="6">
    <source>
        <dbReference type="ARBA" id="ARBA00022989"/>
    </source>
</evidence>
<evidence type="ECO:0000256" key="7">
    <source>
        <dbReference type="ARBA" id="ARBA00023136"/>
    </source>
</evidence>
<keyword evidence="15" id="KW-1185">Reference proteome</keyword>
<gene>
    <name evidence="14" type="ORF">BXY45_11990</name>
</gene>
<keyword evidence="6 11" id="KW-1133">Transmembrane helix</keyword>
<evidence type="ECO:0000256" key="1">
    <source>
        <dbReference type="ARBA" id="ARBA00004117"/>
    </source>
</evidence>
<accession>A0A316A4I7</accession>
<dbReference type="InterPro" id="IPR000067">
    <property type="entry name" value="FlgMring_FliF"/>
</dbReference>
<dbReference type="Pfam" id="PF01514">
    <property type="entry name" value="YscJ_FliF"/>
    <property type="match status" value="1"/>
</dbReference>
<dbReference type="GO" id="GO:0009431">
    <property type="term" value="C:bacterial-type flagellum basal body, MS ring"/>
    <property type="evidence" value="ECO:0007669"/>
    <property type="project" value="InterPro"/>
</dbReference>
<comment type="similarity">
    <text evidence="3 9">Belongs to the FliF family.</text>
</comment>
<evidence type="ECO:0000256" key="9">
    <source>
        <dbReference type="PIRNR" id="PIRNR004862"/>
    </source>
</evidence>
<dbReference type="InterPro" id="IPR006182">
    <property type="entry name" value="FliF_N_dom"/>
</dbReference>
<evidence type="ECO:0000313" key="15">
    <source>
        <dbReference type="Proteomes" id="UP000245469"/>
    </source>
</evidence>
<keyword evidence="4" id="KW-1003">Cell membrane</keyword>
<dbReference type="OrthoDB" id="9807026at2"/>
<dbReference type="PRINTS" id="PR01009">
    <property type="entry name" value="FLGMRINGFLIF"/>
</dbReference>